<proteinExistence type="predicted"/>
<gene>
    <name evidence="2" type="ORF">COL8621_00361</name>
</gene>
<reference evidence="3" key="1">
    <citation type="submission" date="2017-05" db="EMBL/GenBank/DDBJ databases">
        <authorList>
            <person name="Rodrigo-Torres L."/>
            <person name="Arahal R. D."/>
            <person name="Lucena T."/>
        </authorList>
    </citation>
    <scope>NUCLEOTIDE SEQUENCE [LARGE SCALE GENOMIC DNA]</scope>
    <source>
        <strain evidence="3">CECT 8621</strain>
    </source>
</reference>
<dbReference type="EMBL" id="FXYE01000001">
    <property type="protein sequence ID" value="SMX31266.1"/>
    <property type="molecule type" value="Genomic_DNA"/>
</dbReference>
<sequence>MTAMMPVLFYRYYGGSLVFETLDQRALGVAIFVFFLALIMAWALKKFQVTDSVGFIALIVLPLAAYGVASGYVAKISVPGGWAAEFREIATAEIKPAKLVEEVEDLSIIEKGGISAIQEYRENLEVGKPIAISLRMGRQGYYSERAIAEYIRSFLTFDPDLTVIFVEEGSRRFVASSNGNSVLAALEIQDYDQRFLRAIEGEDLLELRRLVVLTSSSVHEDTTNAEALQMMVNDGVDAIIKTDGAGLPVGLVRRDEIISRLMVKLAEG</sequence>
<protein>
    <recommendedName>
        <fullName evidence="4">CBS domain-containing protein</fullName>
    </recommendedName>
</protein>
<accession>A0A238JNB2</accession>
<name>A0A238JNB2_9RHOB</name>
<evidence type="ECO:0008006" key="4">
    <source>
        <dbReference type="Google" id="ProtNLM"/>
    </source>
</evidence>
<keyword evidence="3" id="KW-1185">Reference proteome</keyword>
<dbReference type="AlphaFoldDB" id="A0A238JNB2"/>
<dbReference type="InterPro" id="IPR046342">
    <property type="entry name" value="CBS_dom_sf"/>
</dbReference>
<keyword evidence="1" id="KW-1133">Transmembrane helix</keyword>
<evidence type="ECO:0000256" key="1">
    <source>
        <dbReference type="SAM" id="Phobius"/>
    </source>
</evidence>
<dbReference type="Proteomes" id="UP000202922">
    <property type="component" value="Unassembled WGS sequence"/>
</dbReference>
<keyword evidence="1" id="KW-0812">Transmembrane</keyword>
<dbReference type="SUPFAM" id="SSF54631">
    <property type="entry name" value="CBS-domain pair"/>
    <property type="match status" value="1"/>
</dbReference>
<feature type="transmembrane region" description="Helical" evidence="1">
    <location>
        <begin position="53"/>
        <end position="74"/>
    </location>
</feature>
<evidence type="ECO:0000313" key="3">
    <source>
        <dbReference type="Proteomes" id="UP000202922"/>
    </source>
</evidence>
<organism evidence="2 3">
    <name type="scientific">Actibacterium lipolyticum</name>
    <dbReference type="NCBI Taxonomy" id="1524263"/>
    <lineage>
        <taxon>Bacteria</taxon>
        <taxon>Pseudomonadati</taxon>
        <taxon>Pseudomonadota</taxon>
        <taxon>Alphaproteobacteria</taxon>
        <taxon>Rhodobacterales</taxon>
        <taxon>Roseobacteraceae</taxon>
        <taxon>Actibacterium</taxon>
    </lineage>
</organism>
<feature type="transmembrane region" description="Helical" evidence="1">
    <location>
        <begin position="26"/>
        <end position="44"/>
    </location>
</feature>
<evidence type="ECO:0000313" key="2">
    <source>
        <dbReference type="EMBL" id="SMX31266.1"/>
    </source>
</evidence>
<keyword evidence="1" id="KW-0472">Membrane</keyword>